<dbReference type="RefSeq" id="WP_120780511.1">
    <property type="nucleotide sequence ID" value="NZ_JBHLUP010000001.1"/>
</dbReference>
<dbReference type="OrthoDB" id="3692230at2"/>
<keyword evidence="3" id="KW-1185">Reference proteome</keyword>
<sequence length="70" mass="7784">MSDEHSEPDRVETRSHLLPEEAVVGSDDPEAQAEAILTESDDREDRNMAPDTVLEHRTSDQTVTPSEPPD</sequence>
<accession>A0A3B0A1X3</accession>
<evidence type="ECO:0000313" key="3">
    <source>
        <dbReference type="Proteomes" id="UP000279968"/>
    </source>
</evidence>
<feature type="compositionally biased region" description="Polar residues" evidence="1">
    <location>
        <begin position="60"/>
        <end position="70"/>
    </location>
</feature>
<evidence type="ECO:0000256" key="1">
    <source>
        <dbReference type="SAM" id="MobiDB-lite"/>
    </source>
</evidence>
<proteinExistence type="predicted"/>
<feature type="region of interest" description="Disordered" evidence="1">
    <location>
        <begin position="1"/>
        <end position="70"/>
    </location>
</feature>
<dbReference type="AlphaFoldDB" id="A0A3B0A1X3"/>
<evidence type="ECO:0000313" key="2">
    <source>
        <dbReference type="EMBL" id="RKN53766.1"/>
    </source>
</evidence>
<gene>
    <name evidence="2" type="ORF">D7193_16995</name>
</gene>
<reference evidence="2 3" key="1">
    <citation type="journal article" date="2015" name="Int. J. Syst. Evol. Microbiol.">
        <title>Micromonospora costi sp. nov., isolated from a leaf of Costus speciosus.</title>
        <authorList>
            <person name="Thawai C."/>
        </authorList>
    </citation>
    <scope>NUCLEOTIDE SEQUENCE [LARGE SCALE GENOMIC DNA]</scope>
    <source>
        <strain evidence="2 3">CS1-12</strain>
    </source>
</reference>
<protein>
    <submittedName>
        <fullName evidence="2">Uncharacterized protein</fullName>
    </submittedName>
</protein>
<name>A0A3B0A1X3_9ACTN</name>
<feature type="compositionally biased region" description="Basic and acidic residues" evidence="1">
    <location>
        <begin position="1"/>
        <end position="19"/>
    </location>
</feature>
<dbReference type="Proteomes" id="UP000279968">
    <property type="component" value="Unassembled WGS sequence"/>
</dbReference>
<feature type="compositionally biased region" description="Basic and acidic residues" evidence="1">
    <location>
        <begin position="43"/>
        <end position="59"/>
    </location>
</feature>
<organism evidence="2 3">
    <name type="scientific">Micromonospora costi</name>
    <dbReference type="NCBI Taxonomy" id="1530042"/>
    <lineage>
        <taxon>Bacteria</taxon>
        <taxon>Bacillati</taxon>
        <taxon>Actinomycetota</taxon>
        <taxon>Actinomycetes</taxon>
        <taxon>Micromonosporales</taxon>
        <taxon>Micromonosporaceae</taxon>
        <taxon>Micromonospora</taxon>
    </lineage>
</organism>
<comment type="caution">
    <text evidence="2">The sequence shown here is derived from an EMBL/GenBank/DDBJ whole genome shotgun (WGS) entry which is preliminary data.</text>
</comment>
<dbReference type="EMBL" id="RBAN01000003">
    <property type="protein sequence ID" value="RKN53766.1"/>
    <property type="molecule type" value="Genomic_DNA"/>
</dbReference>